<dbReference type="AlphaFoldDB" id="A0A562TVT7"/>
<evidence type="ECO:0000313" key="4">
    <source>
        <dbReference type="Proteomes" id="UP000317010"/>
    </source>
</evidence>
<dbReference type="PROSITE" id="PS51257">
    <property type="entry name" value="PROKAR_LIPOPROTEIN"/>
    <property type="match status" value="1"/>
</dbReference>
<evidence type="ECO:0000256" key="1">
    <source>
        <dbReference type="SAM" id="MobiDB-lite"/>
    </source>
</evidence>
<name>A0A562TVT7_9SPHI</name>
<comment type="caution">
    <text evidence="3">The sequence shown here is derived from an EMBL/GenBank/DDBJ whole genome shotgun (WGS) entry which is preliminary data.</text>
</comment>
<accession>A0A562TVT7</accession>
<dbReference type="Proteomes" id="UP000317010">
    <property type="component" value="Unassembled WGS sequence"/>
</dbReference>
<keyword evidence="2" id="KW-0732">Signal</keyword>
<organism evidence="3 4">
    <name type="scientific">Mucilaginibacter frigoritolerans</name>
    <dbReference type="NCBI Taxonomy" id="652788"/>
    <lineage>
        <taxon>Bacteria</taxon>
        <taxon>Pseudomonadati</taxon>
        <taxon>Bacteroidota</taxon>
        <taxon>Sphingobacteriia</taxon>
        <taxon>Sphingobacteriales</taxon>
        <taxon>Sphingobacteriaceae</taxon>
        <taxon>Mucilaginibacter</taxon>
    </lineage>
</organism>
<evidence type="ECO:0008006" key="5">
    <source>
        <dbReference type="Google" id="ProtNLM"/>
    </source>
</evidence>
<protein>
    <recommendedName>
        <fullName evidence="5">PliI/PliC-like inhibitor of I-type lysozyme</fullName>
    </recommendedName>
</protein>
<feature type="compositionally biased region" description="Basic and acidic residues" evidence="1">
    <location>
        <begin position="233"/>
        <end position="244"/>
    </location>
</feature>
<evidence type="ECO:0000313" key="3">
    <source>
        <dbReference type="EMBL" id="TWI97675.1"/>
    </source>
</evidence>
<feature type="compositionally biased region" description="Polar residues" evidence="1">
    <location>
        <begin position="203"/>
        <end position="213"/>
    </location>
</feature>
<reference evidence="3 4" key="1">
    <citation type="submission" date="2019-07" db="EMBL/GenBank/DDBJ databases">
        <title>Genomic Encyclopedia of Archaeal and Bacterial Type Strains, Phase II (KMG-II): from individual species to whole genera.</title>
        <authorList>
            <person name="Goeker M."/>
        </authorList>
    </citation>
    <scope>NUCLEOTIDE SEQUENCE [LARGE SCALE GENOMIC DNA]</scope>
    <source>
        <strain evidence="3 4">ATCC BAA-1854</strain>
    </source>
</reference>
<feature type="signal peptide" evidence="2">
    <location>
        <begin position="1"/>
        <end position="18"/>
    </location>
</feature>
<keyword evidence="4" id="KW-1185">Reference proteome</keyword>
<dbReference type="OrthoDB" id="980465at2"/>
<gene>
    <name evidence="3" type="ORF">JN11_03498</name>
</gene>
<proteinExistence type="predicted"/>
<sequence length="268" mass="29581">MKKIFGFYIFMLIGCAFITGCSNDDKPTGAATTIEKKPVVMDPFRYHKLIEVSPGQDYDILSWGRGSATVGAFEILHSDSAAAKYTTTTGDLDGSIVDVYNSDMDLDGNPEIIIQAKGKDTINYTTMYAFEFSNGKAQKLDFPKLNQKQRQGYRGSDNFYIKDGTLMREFPIYSGSGKDAKPSGQKRLLQYGLRDNSFTVKQLSTDSTSTKGAQTAVKDAVKPAETSTKPKQSSKETKKKNTEIKHKKKHKKHHHTSDSDGSGGDGEQ</sequence>
<dbReference type="RefSeq" id="WP_144914528.1">
    <property type="nucleotide sequence ID" value="NZ_VLLI01000010.1"/>
</dbReference>
<feature type="region of interest" description="Disordered" evidence="1">
    <location>
        <begin position="203"/>
        <end position="268"/>
    </location>
</feature>
<evidence type="ECO:0000256" key="2">
    <source>
        <dbReference type="SAM" id="SignalP"/>
    </source>
</evidence>
<feature type="chain" id="PRO_5021712542" description="PliI/PliC-like inhibitor of I-type lysozyme" evidence="2">
    <location>
        <begin position="19"/>
        <end position="268"/>
    </location>
</feature>
<dbReference type="EMBL" id="VLLI01000010">
    <property type="protein sequence ID" value="TWI97675.1"/>
    <property type="molecule type" value="Genomic_DNA"/>
</dbReference>
<feature type="compositionally biased region" description="Basic residues" evidence="1">
    <location>
        <begin position="245"/>
        <end position="255"/>
    </location>
</feature>